<accession>A0ABX9DXW4</accession>
<dbReference type="SUPFAM" id="SSF56112">
    <property type="entry name" value="Protein kinase-like (PK-like)"/>
    <property type="match status" value="1"/>
</dbReference>
<gene>
    <name evidence="2" type="ORF">C8D87_114175</name>
</gene>
<evidence type="ECO:0000313" key="3">
    <source>
        <dbReference type="Proteomes" id="UP000248714"/>
    </source>
</evidence>
<proteinExistence type="predicted"/>
<protein>
    <submittedName>
        <fullName evidence="2">Thiamine kinase-like enzyme</fullName>
    </submittedName>
</protein>
<keyword evidence="3" id="KW-1185">Reference proteome</keyword>
<evidence type="ECO:0000259" key="1">
    <source>
        <dbReference type="Pfam" id="PF01636"/>
    </source>
</evidence>
<evidence type="ECO:0000313" key="2">
    <source>
        <dbReference type="EMBL" id="RAS59563.1"/>
    </source>
</evidence>
<dbReference type="InterPro" id="IPR002575">
    <property type="entry name" value="Aminoglycoside_PTrfase"/>
</dbReference>
<dbReference type="Pfam" id="PF01636">
    <property type="entry name" value="APH"/>
    <property type="match status" value="1"/>
</dbReference>
<reference evidence="2 3" key="1">
    <citation type="submission" date="2018-06" db="EMBL/GenBank/DDBJ databases">
        <title>Genomic Encyclopedia of Type Strains, Phase IV (KMG-IV): sequencing the most valuable type-strain genomes for metagenomic binning, comparative biology and taxonomic classification.</title>
        <authorList>
            <person name="Goeker M."/>
        </authorList>
    </citation>
    <scope>NUCLEOTIDE SEQUENCE [LARGE SCALE GENOMIC DNA]</scope>
    <source>
        <strain evidence="2 3">DSM 45479</strain>
    </source>
</reference>
<dbReference type="Gene3D" id="3.90.1200.10">
    <property type="match status" value="1"/>
</dbReference>
<comment type="caution">
    <text evidence="2">The sequence shown here is derived from an EMBL/GenBank/DDBJ whole genome shotgun (WGS) entry which is preliminary data.</text>
</comment>
<feature type="domain" description="Aminoglycoside phosphotransferase" evidence="1">
    <location>
        <begin position="44"/>
        <end position="246"/>
    </location>
</feature>
<dbReference type="Gene3D" id="3.30.200.20">
    <property type="entry name" value="Phosphorylase Kinase, domain 1"/>
    <property type="match status" value="1"/>
</dbReference>
<dbReference type="PANTHER" id="PTHR21310">
    <property type="entry name" value="AMINOGLYCOSIDE PHOSPHOTRANSFERASE-RELATED-RELATED"/>
    <property type="match status" value="1"/>
</dbReference>
<organism evidence="2 3">
    <name type="scientific">Lentzea atacamensis</name>
    <dbReference type="NCBI Taxonomy" id="531938"/>
    <lineage>
        <taxon>Bacteria</taxon>
        <taxon>Bacillati</taxon>
        <taxon>Actinomycetota</taxon>
        <taxon>Actinomycetes</taxon>
        <taxon>Pseudonocardiales</taxon>
        <taxon>Pseudonocardiaceae</taxon>
        <taxon>Lentzea</taxon>
    </lineage>
</organism>
<dbReference type="RefSeq" id="WP_112232055.1">
    <property type="nucleotide sequence ID" value="NZ_QLTT01000014.1"/>
</dbReference>
<dbReference type="InterPro" id="IPR011009">
    <property type="entry name" value="Kinase-like_dom_sf"/>
</dbReference>
<dbReference type="EMBL" id="QLTT01000014">
    <property type="protein sequence ID" value="RAS59563.1"/>
    <property type="molecule type" value="Genomic_DNA"/>
</dbReference>
<name>A0ABX9DXW4_9PSEU</name>
<dbReference type="InterPro" id="IPR051678">
    <property type="entry name" value="AGP_Transferase"/>
</dbReference>
<dbReference type="Proteomes" id="UP000248714">
    <property type="component" value="Unassembled WGS sequence"/>
</dbReference>
<sequence length="298" mass="32398">MTASVQVDVLAALHRACVQLGLSELDHEPVRISENSIFRLPGGVIARVSKQGQTAAAAKEVALARWLAAAGVPAVRVIETVDQPVVHFERAVTFWHELAPHRPGEPGQIASALRRLHSLPVPDFAVPALDPFVRLAERIGGSTSFTPADRDWLRSRLAELESAYRHGLPPGLAHCVVHGDAWRGNVVATDDGEVVLLDLERMAVGPPEWDLVSTAIKYTSFGFITAQDYQDFVDGYGHDVTAWEGFELLRDVRELRMTTMAGQLAATDSTFAGQAAHRLSCLRGEAGPRPWPGWVAVP</sequence>
<dbReference type="PANTHER" id="PTHR21310:SF40">
    <property type="entry name" value="AMINOGLYCOSIDE PHOSPHOTRANSFERASE DOMAIN-CONTAINING PROTEIN-RELATED"/>
    <property type="match status" value="1"/>
</dbReference>